<feature type="region of interest" description="Disordered" evidence="19">
    <location>
        <begin position="661"/>
        <end position="702"/>
    </location>
</feature>
<dbReference type="GO" id="GO:0042575">
    <property type="term" value="C:DNA polymerase complex"/>
    <property type="evidence" value="ECO:0007669"/>
    <property type="project" value="UniProtKB-ARBA"/>
</dbReference>
<protein>
    <submittedName>
        <fullName evidence="23 24">Retrovirus-related Pol polyprotein from transposon TNT 1-94</fullName>
    </submittedName>
</protein>
<dbReference type="GO" id="GO:0006508">
    <property type="term" value="P:proteolysis"/>
    <property type="evidence" value="ECO:0007669"/>
    <property type="project" value="UniProtKB-KW"/>
</dbReference>
<evidence type="ECO:0000256" key="14">
    <source>
        <dbReference type="ARBA" id="ARBA00022932"/>
    </source>
</evidence>
<dbReference type="InterPro" id="IPR057670">
    <property type="entry name" value="SH3_retrovirus"/>
</dbReference>
<dbReference type="GO" id="GO:0008270">
    <property type="term" value="F:zinc ion binding"/>
    <property type="evidence" value="ECO:0007669"/>
    <property type="project" value="UniProtKB-KW"/>
</dbReference>
<sequence>MILKEAINILRGLNINKLTSKDNYKIWKEDLETLLEALGTDLNEICKNDYKEKKIATQIIKLTLSEELRNQFIDYQLPADIINDIKENYETTSLMTIVTLKRQLYHLKMESESSSDLIAKMKKIIMELQSKDVKVNEEEQVLILLGALPPSYEPMISTLPSNIKLNEIISRLRCQEELKTSEFVENVSFYTKRHRQNRFHRPSLNNQSRKKCYNCSGYGHYADVCPSEKREKANNLEQVKENNVVEDDVSNGIIFSLNSKPNDYWIVDSGASTHITGNLSLLKNVTKHPKIKVKAANGTYIYTDQAGEALINNILFKHIYYSPEIDANLLSYTLLKKSSHISVSDNQELIFNINGNYIFTKSLNGVIVVDNDNQINENKLWHERLGHACSQAMKITINKEYKNCSIFYNENLEILEVISVDLAGPMRTPGLKGERYYFLAVDAATKLSMVIPLISKRDTCKAIQKLIITWENMLKKKIKRIRSDCGTEFLNEEVSGLLVKNQILHEQSAPYTHQQNFCERYNRTIKEITSTLITSKRLPQFLWPQLVESACYIRNRVVSSVTNKIPIVHAGLKANHNQLKSVGSLTIFRDPKSTKLKSKGKIGILVGYGPSHTYKVYDIEKKIVVITCDVSINETKDYVQAVEMYKKYNLCLDEYEDEDDTQTTMKNENEFDTKSSEIISQSSNEKSSKNPRLPLPRDSSPIAGRIRDKKALMIESDLETDLEIEHYAFTSFGDVPNNIHEALKSEIWTSAVNLELNKIEDNRTWEIAKIPHGITPLKTKWVFTRKESGECKARLTAMGCYQNSSPESFAPTACSITIKCLLAISRKNNLLVEQLDVVSAFLQGEMDEIEFVYPPIGYKKTVPHGYALRLRKALYGLKQAARRFYITMSSFLETLELKSTDFDPSLYYKMRTLESGKIIHTFLLLYVDDCLVVSNSQKSIDEICDALSKKFEIKRFGKLGSKTKSFVGLEIEKIGDDYIIHQIGRINNLLNEFKQLNLIPKNSPMNQILLKHDNLQTIPEDLHHTYRSILGKLNYISCNSRPDIMYAVNACAKYANSPKMPHMKALTRILCYLIKTKDIKIKFTDNDCPPIILYADSSFGEKESFKSTYGLLLYIFGSPVYWKSKQLNNTSLSTFESELVALTEGIKIVCWTQKLMKIIDKDKIKPVVYCDNLPVINAVNRDGSCKSRAKHINISYNWLREQIAEIDLKYCSSNSQKADFLTKPTFGTKLTLGEVLEINHHK</sequence>
<proteinExistence type="predicted"/>
<keyword evidence="18" id="KW-0863">Zinc-finger</keyword>
<dbReference type="Pfam" id="PF14223">
    <property type="entry name" value="Retrotran_gag_2"/>
    <property type="match status" value="1"/>
</dbReference>
<dbReference type="GO" id="GO:0005524">
    <property type="term" value="F:ATP binding"/>
    <property type="evidence" value="ECO:0007669"/>
    <property type="project" value="UniProtKB-KW"/>
</dbReference>
<dbReference type="PANTHER" id="PTHR42648:SF11">
    <property type="entry name" value="TRANSPOSON TY4-P GAG-POL POLYPROTEIN"/>
    <property type="match status" value="1"/>
</dbReference>
<keyword evidence="9" id="KW-0378">Hydrolase</keyword>
<feature type="domain" description="Integrase catalytic" evidence="21">
    <location>
        <begin position="409"/>
        <end position="574"/>
    </location>
</feature>
<comment type="function">
    <text evidence="1">The aspartyl protease (PR) mediates the proteolytic cleavages of the Gag and Gag-Pol polyproteins after assembly of the VLP.</text>
</comment>
<dbReference type="Gene3D" id="4.10.60.10">
    <property type="entry name" value="Zinc finger, CCHC-type"/>
    <property type="match status" value="1"/>
</dbReference>
<dbReference type="InterPro" id="IPR036875">
    <property type="entry name" value="Znf_CCHC_sf"/>
</dbReference>
<dbReference type="Proteomes" id="UP000035681">
    <property type="component" value="Unplaced"/>
</dbReference>
<dbReference type="GO" id="GO:0019899">
    <property type="term" value="F:enzyme binding"/>
    <property type="evidence" value="ECO:0007669"/>
    <property type="project" value="UniProtKB-ARBA"/>
</dbReference>
<dbReference type="AlphaFoldDB" id="A0A0K0EMU9"/>
<evidence type="ECO:0000259" key="21">
    <source>
        <dbReference type="PROSITE" id="PS50994"/>
    </source>
</evidence>
<dbReference type="GO" id="GO:0003887">
    <property type="term" value="F:DNA-directed DNA polymerase activity"/>
    <property type="evidence" value="ECO:0007669"/>
    <property type="project" value="UniProtKB-KW"/>
</dbReference>
<dbReference type="GO" id="GO:0003964">
    <property type="term" value="F:RNA-directed DNA polymerase activity"/>
    <property type="evidence" value="ECO:0007669"/>
    <property type="project" value="UniProtKB-KW"/>
</dbReference>
<evidence type="ECO:0000256" key="3">
    <source>
        <dbReference type="ARBA" id="ARBA00022670"/>
    </source>
</evidence>
<evidence type="ECO:0000256" key="13">
    <source>
        <dbReference type="ARBA" id="ARBA00022918"/>
    </source>
</evidence>
<dbReference type="InterPro" id="IPR013103">
    <property type="entry name" value="RVT_2"/>
</dbReference>
<evidence type="ECO:0000256" key="11">
    <source>
        <dbReference type="ARBA" id="ARBA00022842"/>
    </source>
</evidence>
<name>A0A0K0EMU9_STRER</name>
<dbReference type="WBParaSite" id="SSTP_0001078700.1">
    <property type="protein sequence ID" value="SSTP_0001078700.1"/>
    <property type="gene ID" value="SSTP_0001078700"/>
</dbReference>
<keyword evidence="4" id="KW-0540">Nuclease</keyword>
<dbReference type="GO" id="GO:0015074">
    <property type="term" value="P:DNA integration"/>
    <property type="evidence" value="ECO:0007669"/>
    <property type="project" value="UniProtKB-KW"/>
</dbReference>
<evidence type="ECO:0000256" key="19">
    <source>
        <dbReference type="SAM" id="MobiDB-lite"/>
    </source>
</evidence>
<keyword evidence="22" id="KW-1185">Reference proteome</keyword>
<evidence type="ECO:0000313" key="24">
    <source>
        <dbReference type="WBParaSite" id="TCONS_00004504.p1"/>
    </source>
</evidence>
<evidence type="ECO:0000256" key="6">
    <source>
        <dbReference type="ARBA" id="ARBA00022741"/>
    </source>
</evidence>
<dbReference type="Pfam" id="PF22936">
    <property type="entry name" value="Pol_BBD"/>
    <property type="match status" value="1"/>
</dbReference>
<evidence type="ECO:0000256" key="5">
    <source>
        <dbReference type="ARBA" id="ARBA00022723"/>
    </source>
</evidence>
<keyword evidence="14" id="KW-0239">DNA-directed DNA polymerase</keyword>
<keyword evidence="11" id="KW-0460">Magnesium</keyword>
<dbReference type="SUPFAM" id="SSF56672">
    <property type="entry name" value="DNA/RNA polymerases"/>
    <property type="match status" value="1"/>
</dbReference>
<evidence type="ECO:0000259" key="20">
    <source>
        <dbReference type="PROSITE" id="PS50158"/>
    </source>
</evidence>
<evidence type="ECO:0000256" key="8">
    <source>
        <dbReference type="ARBA" id="ARBA00022759"/>
    </source>
</evidence>
<dbReference type="SUPFAM" id="SSF57756">
    <property type="entry name" value="Retrovirus zinc finger-like domains"/>
    <property type="match status" value="1"/>
</dbReference>
<dbReference type="GO" id="GO:0006310">
    <property type="term" value="P:DNA recombination"/>
    <property type="evidence" value="ECO:0007669"/>
    <property type="project" value="UniProtKB-KW"/>
</dbReference>
<dbReference type="Pfam" id="PF25597">
    <property type="entry name" value="SH3_retrovirus"/>
    <property type="match status" value="1"/>
</dbReference>
<keyword evidence="12" id="KW-0229">DNA integration</keyword>
<keyword evidence="5" id="KW-0479">Metal-binding</keyword>
<organism evidence="23">
    <name type="scientific">Strongyloides stercoralis</name>
    <name type="common">Threadworm</name>
    <dbReference type="NCBI Taxonomy" id="6248"/>
    <lineage>
        <taxon>Eukaryota</taxon>
        <taxon>Metazoa</taxon>
        <taxon>Ecdysozoa</taxon>
        <taxon>Nematoda</taxon>
        <taxon>Chromadorea</taxon>
        <taxon>Rhabditida</taxon>
        <taxon>Tylenchina</taxon>
        <taxon>Panagrolaimomorpha</taxon>
        <taxon>Strongyloidoidea</taxon>
        <taxon>Strongyloididae</taxon>
        <taxon>Strongyloides</taxon>
    </lineage>
</organism>
<dbReference type="InterPro" id="IPR054722">
    <property type="entry name" value="PolX-like_BBD"/>
</dbReference>
<keyword evidence="14" id="KW-0808">Transferase</keyword>
<dbReference type="GO" id="GO:0003676">
    <property type="term" value="F:nucleic acid binding"/>
    <property type="evidence" value="ECO:0007669"/>
    <property type="project" value="InterPro"/>
</dbReference>
<keyword evidence="13" id="KW-0695">RNA-directed DNA polymerase</keyword>
<dbReference type="WBParaSite" id="TCONS_00013770.p1">
    <property type="protein sequence ID" value="TCONS_00013770.p1"/>
    <property type="gene ID" value="XLOC_008680"/>
</dbReference>
<evidence type="ECO:0000256" key="7">
    <source>
        <dbReference type="ARBA" id="ARBA00022750"/>
    </source>
</evidence>
<dbReference type="Gene3D" id="3.30.420.10">
    <property type="entry name" value="Ribonuclease H-like superfamily/Ribonuclease H"/>
    <property type="match status" value="1"/>
</dbReference>
<evidence type="ECO:0000256" key="15">
    <source>
        <dbReference type="ARBA" id="ARBA00023113"/>
    </source>
</evidence>
<evidence type="ECO:0000256" key="17">
    <source>
        <dbReference type="ARBA" id="ARBA00023268"/>
    </source>
</evidence>
<keyword evidence="16" id="KW-0233">DNA recombination</keyword>
<dbReference type="WBParaSite" id="TCONS_00004504.p1">
    <property type="protein sequence ID" value="TCONS_00004504.p1"/>
    <property type="gene ID" value="XLOC_002055"/>
</dbReference>
<keyword evidence="8" id="KW-0255">Endonuclease</keyword>
<dbReference type="PROSITE" id="PS50158">
    <property type="entry name" value="ZF_CCHC"/>
    <property type="match status" value="1"/>
</dbReference>
<reference evidence="23" key="1">
    <citation type="submission" date="2015-08" db="UniProtKB">
        <authorList>
            <consortium name="WormBaseParasite"/>
        </authorList>
    </citation>
    <scope>IDENTIFICATION</scope>
</reference>
<dbReference type="InterPro" id="IPR012337">
    <property type="entry name" value="RNaseH-like_sf"/>
</dbReference>
<evidence type="ECO:0000256" key="12">
    <source>
        <dbReference type="ARBA" id="ARBA00022908"/>
    </source>
</evidence>
<evidence type="ECO:0000256" key="18">
    <source>
        <dbReference type="PROSITE-ProRule" id="PRU00047"/>
    </source>
</evidence>
<keyword evidence="18" id="KW-0862">Zinc</keyword>
<evidence type="ECO:0000313" key="23">
    <source>
        <dbReference type="WBParaSite" id="SSTP_0001078700.1"/>
    </source>
</evidence>
<dbReference type="GO" id="GO:0004190">
    <property type="term" value="F:aspartic-type endopeptidase activity"/>
    <property type="evidence" value="ECO:0007669"/>
    <property type="project" value="UniProtKB-KW"/>
</dbReference>
<dbReference type="Pfam" id="PF07727">
    <property type="entry name" value="RVT_2"/>
    <property type="match status" value="1"/>
</dbReference>
<dbReference type="PROSITE" id="PS50994">
    <property type="entry name" value="INTEGRASE"/>
    <property type="match status" value="1"/>
</dbReference>
<dbReference type="InterPro" id="IPR036397">
    <property type="entry name" value="RNaseH_sf"/>
</dbReference>
<dbReference type="InterPro" id="IPR001584">
    <property type="entry name" value="Integrase_cat-core"/>
</dbReference>
<dbReference type="SUPFAM" id="SSF53098">
    <property type="entry name" value="Ribonuclease H-like"/>
    <property type="match status" value="1"/>
</dbReference>
<keyword evidence="3" id="KW-0645">Protease</keyword>
<dbReference type="InterPro" id="IPR001878">
    <property type="entry name" value="Znf_CCHC"/>
</dbReference>
<evidence type="ECO:0000256" key="2">
    <source>
        <dbReference type="ARBA" id="ARBA00022612"/>
    </source>
</evidence>
<evidence type="ECO:0000256" key="1">
    <source>
        <dbReference type="ARBA" id="ARBA00002180"/>
    </source>
</evidence>
<keyword evidence="15" id="KW-0917">Virion maturation</keyword>
<dbReference type="CDD" id="cd09272">
    <property type="entry name" value="RNase_HI_RT_Ty1"/>
    <property type="match status" value="1"/>
</dbReference>
<keyword evidence="17" id="KW-0511">Multifunctional enzyme</keyword>
<feature type="domain" description="CCHC-type" evidence="20">
    <location>
        <begin position="211"/>
        <end position="227"/>
    </location>
</feature>
<evidence type="ECO:0000256" key="9">
    <source>
        <dbReference type="ARBA" id="ARBA00022801"/>
    </source>
</evidence>
<evidence type="ECO:0000256" key="16">
    <source>
        <dbReference type="ARBA" id="ARBA00023172"/>
    </source>
</evidence>
<keyword evidence="2" id="KW-1188">Viral release from host cell</keyword>
<dbReference type="GO" id="GO:0004519">
    <property type="term" value="F:endonuclease activity"/>
    <property type="evidence" value="ECO:0007669"/>
    <property type="project" value="UniProtKB-KW"/>
</dbReference>
<dbReference type="InterPro" id="IPR039537">
    <property type="entry name" value="Retrotran_Ty1/copia-like"/>
</dbReference>
<keyword evidence="6" id="KW-0547">Nucleotide-binding</keyword>
<dbReference type="PANTHER" id="PTHR42648">
    <property type="entry name" value="TRANSPOSASE, PUTATIVE-RELATED"/>
    <property type="match status" value="1"/>
</dbReference>
<evidence type="ECO:0000313" key="22">
    <source>
        <dbReference type="Proteomes" id="UP000035681"/>
    </source>
</evidence>
<keyword evidence="7" id="KW-0064">Aspartyl protease</keyword>
<dbReference type="InterPro" id="IPR043502">
    <property type="entry name" value="DNA/RNA_pol_sf"/>
</dbReference>
<evidence type="ECO:0000256" key="10">
    <source>
        <dbReference type="ARBA" id="ARBA00022840"/>
    </source>
</evidence>
<keyword evidence="10" id="KW-0067">ATP-binding</keyword>
<evidence type="ECO:0000256" key="4">
    <source>
        <dbReference type="ARBA" id="ARBA00022722"/>
    </source>
</evidence>
<accession>A0A0K0EMU9</accession>
<keyword evidence="14" id="KW-0548">Nucleotidyltransferase</keyword>
<dbReference type="STRING" id="6248.A0A0K0EMU9"/>
<feature type="compositionally biased region" description="Polar residues" evidence="19">
    <location>
        <begin position="676"/>
        <end position="685"/>
    </location>
</feature>